<dbReference type="InterPro" id="IPR006597">
    <property type="entry name" value="Sel1-like"/>
</dbReference>
<gene>
    <name evidence="2" type="ORF">KEBURONENSIS_01716</name>
    <name evidence="3" type="ORF">KEBURONENSIS_01752</name>
</gene>
<accession>A0A238TCU3</accession>
<dbReference type="SMART" id="SM00671">
    <property type="entry name" value="SEL1"/>
    <property type="match status" value="1"/>
</dbReference>
<dbReference type="RefSeq" id="WP_095062982.1">
    <property type="nucleotide sequence ID" value="NZ_JARWIF010000001.1"/>
</dbReference>
<reference evidence="4" key="2">
    <citation type="submission" date="2017-06" db="EMBL/GenBank/DDBJ databases">
        <authorList>
            <person name="Laurent S."/>
        </authorList>
    </citation>
    <scope>NUCLEOTIDE SEQUENCE [LARGE SCALE GENOMIC DNA]</scope>
</reference>
<sequence length="119" mass="13503">MKMRAILLAGLMVSSTFTYADKQFTEAEVHEYRQMMQEVGEDWRADNSKAAFAKVKILAKKGFPEAQYILGTLYHDGEGTEANKAQATIWYRKAINQSTNPQIATLAREALTDLEQNRQ</sequence>
<feature type="signal peptide" evidence="1">
    <location>
        <begin position="1"/>
        <end position="20"/>
    </location>
</feature>
<keyword evidence="1" id="KW-0732">Signal</keyword>
<keyword evidence="4" id="KW-1185">Reference proteome</keyword>
<proteinExistence type="predicted"/>
<dbReference type="SUPFAM" id="SSF81901">
    <property type="entry name" value="HCP-like"/>
    <property type="match status" value="1"/>
</dbReference>
<evidence type="ECO:0000313" key="3">
    <source>
        <dbReference type="EMBL" id="SNB77914.1"/>
    </source>
</evidence>
<dbReference type="Gene3D" id="1.25.40.10">
    <property type="entry name" value="Tetratricopeptide repeat domain"/>
    <property type="match status" value="1"/>
</dbReference>
<dbReference type="InterPro" id="IPR011990">
    <property type="entry name" value="TPR-like_helical_dom_sf"/>
</dbReference>
<evidence type="ECO:0000313" key="4">
    <source>
        <dbReference type="Proteomes" id="UP000215450"/>
    </source>
</evidence>
<dbReference type="AlphaFoldDB" id="A0A238TCU3"/>
<reference evidence="3" key="3">
    <citation type="submission" date="2017-06" db="EMBL/GenBank/DDBJ databases">
        <authorList>
            <person name="Kim H.J."/>
            <person name="Triplett B.A."/>
        </authorList>
    </citation>
    <scope>NUCLEOTIDE SEQUENCE [LARGE SCALE GENOMIC DNA]</scope>
    <source>
        <strain evidence="3">Kingella_eburonensis</strain>
    </source>
</reference>
<dbReference type="EMBL" id="FXUV01000036">
    <property type="protein sequence ID" value="SMQ12899.1"/>
    <property type="molecule type" value="Genomic_DNA"/>
</dbReference>
<dbReference type="Pfam" id="PF08238">
    <property type="entry name" value="Sel1"/>
    <property type="match status" value="1"/>
</dbReference>
<organism evidence="3 4">
    <name type="scientific">Kingella negevensis</name>
    <dbReference type="NCBI Taxonomy" id="1522312"/>
    <lineage>
        <taxon>Bacteria</taxon>
        <taxon>Pseudomonadati</taxon>
        <taxon>Pseudomonadota</taxon>
        <taxon>Betaproteobacteria</taxon>
        <taxon>Neisseriales</taxon>
        <taxon>Neisseriaceae</taxon>
        <taxon>Kingella</taxon>
    </lineage>
</organism>
<dbReference type="Proteomes" id="UP000215450">
    <property type="component" value="Unassembled WGS sequence"/>
</dbReference>
<dbReference type="EMBL" id="FXUV02000042">
    <property type="protein sequence ID" value="SNB77914.1"/>
    <property type="molecule type" value="Genomic_DNA"/>
</dbReference>
<evidence type="ECO:0000313" key="2">
    <source>
        <dbReference type="EMBL" id="SMQ12899.1"/>
    </source>
</evidence>
<feature type="chain" id="PRO_5015075275" evidence="1">
    <location>
        <begin position="21"/>
        <end position="119"/>
    </location>
</feature>
<name>A0A238TCU3_9NEIS</name>
<evidence type="ECO:0000256" key="1">
    <source>
        <dbReference type="SAM" id="SignalP"/>
    </source>
</evidence>
<reference evidence="2" key="1">
    <citation type="submission" date="2017-05" db="EMBL/GenBank/DDBJ databases">
        <authorList>
            <person name="Song R."/>
            <person name="Chenine A.L."/>
            <person name="Ruprecht R.M."/>
        </authorList>
    </citation>
    <scope>NUCLEOTIDE SEQUENCE</scope>
    <source>
        <strain evidence="2">Kingella_eburonensis</strain>
    </source>
</reference>
<protein>
    <submittedName>
        <fullName evidence="3">Sel1 repeat protein</fullName>
    </submittedName>
</protein>
<dbReference type="STRING" id="1522312.GCA_900177895_00997"/>